<feature type="domain" description="RRM" evidence="4">
    <location>
        <begin position="295"/>
        <end position="372"/>
    </location>
</feature>
<sequence length="1359" mass="139518">MSHNASSNSSDAASGSTSQLATSPFSTHAIDFGPSYNLNLAASGRVNGLASDDQSLSSRASSFASGQDHSAATGSKGAPNVNLPPSSFTSTDATNSSACLFSFSDRIRNSSDHSRQSSGDAPSIFSATSAAARHTQSPLPQGLPGRNGFAPSSADSLGQSQGNSFGARSPRSLVPPFSGDEQQRRLSSSFIVRNNSPLLAPPSSANSGSRPPFVRQSFSDDPSTSVTDLLSSDLSSASMETRHGSFSGSFTVGDVTSPLASHSTASEIGQPEASSSLGTGAARSTGPLSASDPRTQLLVSNLPYRVRWQDLKDLFRKAGTVLRADVSLSADNRSRGYGTVLMATEQDAIKAADMLGGFTWQGRTLDVRVDRSGTLVGVAGSAVMPSIAPAGPGNGGISSPSTFGSGQMGPSPSSFSLADQGFNTQQQFLGVPPGFGASQGHLPGTFSGATSPSPLSPPTRAGDHQAMSTRASSSAHSDAGLGGGNQASEFERAMLQGHSNSGGSGTPNRQRPGSNFDTGFGGQPQHRAVSAVQSLNSSQMASRRGSDAGGGLGGASGPSAVWGAAVGDASNLYSQNAGGSSVPTGFPGATAMAPWPAGPGSLGGHGVASMQSQPFNSQMPTTSYAGRVLFVGNLPFHCQWQDLKDLFRAAGNIQRADVAIGPDGRSRGFGTVLFATQEDAQNAVRLYHGYEYSGRTLKVHFDRFAAQNGPAVGTPGNPAQYTGAFAAAALPSHMTNNVRGPAVPVMQAQPMQGGFGQYPQQGMQHQQQRNDFASQQHPQQQGHAAFGQAMYQNPASLNFSSQFQPLQHQSLQQQQQRYGQQSQQQHSHHQQQQYQQSQQLVSAFSGFADAGKGLQGQQSFSLFGNMDSARQNIEGSGADRRDSTIKPFGLFNDAGEESENSAAASGSADRENDYGMSITLPNNGGFGAASSYLPSDLMSPGLVSPPAPTSHPGRIQIPATNFVNSFGAALQDQMSPMIARMQVPMTPGMPGFTFHQVPETPPLYPQFLSPGLGPFSPVAGGNTTQMAMAPQDVNAGGFMNAAPGAPLGANFNPMFPASYGQGMQNQQPPTPHWSQIPGQRRGDRGGGSGANRQSSGMSNSARDEDDEVVSSVHTNIAKTPGAGPRRPSHADASNGLPARRASDVTPGSAPVEPSDGYPFPIVSTNNPLAHLTRRASMDSPAGTPLAGPGGSCSKAGEVPPSCGAGSEMLGTSTEELANTIARLSVKGTALTKDASGAAARRSLSMTAERSAAASAMAKLRERAGTPTPPAVDEESAIAANAAAAEGTGLGAPFSGGGGIKGKASPLAFSQVNAAKFLGLKGISEKALEVARNGSALDTRSEAGEGSKSGTPQDEHGAHQ</sequence>
<organism evidence="5 6">
    <name type="scientific">Melanopsichium pennsylvanicum</name>
    <dbReference type="NCBI Taxonomy" id="63383"/>
    <lineage>
        <taxon>Eukaryota</taxon>
        <taxon>Fungi</taxon>
        <taxon>Dikarya</taxon>
        <taxon>Basidiomycota</taxon>
        <taxon>Ustilaginomycotina</taxon>
        <taxon>Ustilaginomycetes</taxon>
        <taxon>Ustilaginales</taxon>
        <taxon>Ustilaginaceae</taxon>
        <taxon>Melanopsichium</taxon>
    </lineage>
</organism>
<proteinExistence type="predicted"/>
<dbReference type="Gene3D" id="3.30.70.330">
    <property type="match status" value="2"/>
</dbReference>
<feature type="compositionally biased region" description="Polar residues" evidence="3">
    <location>
        <begin position="1061"/>
        <end position="1077"/>
    </location>
</feature>
<dbReference type="Pfam" id="PF00076">
    <property type="entry name" value="RRM_1"/>
    <property type="match status" value="2"/>
</dbReference>
<dbReference type="SUPFAM" id="SSF54928">
    <property type="entry name" value="RNA-binding domain, RBD"/>
    <property type="match status" value="2"/>
</dbReference>
<feature type="compositionally biased region" description="Polar residues" evidence="3">
    <location>
        <begin position="397"/>
        <end position="428"/>
    </location>
</feature>
<dbReference type="SMART" id="SM00360">
    <property type="entry name" value="RRM"/>
    <property type="match status" value="2"/>
</dbReference>
<feature type="compositionally biased region" description="Polar residues" evidence="3">
    <location>
        <begin position="153"/>
        <end position="166"/>
    </location>
</feature>
<dbReference type="InterPro" id="IPR000504">
    <property type="entry name" value="RRM_dom"/>
</dbReference>
<dbReference type="PROSITE" id="PS50102">
    <property type="entry name" value="RRM"/>
    <property type="match status" value="2"/>
</dbReference>
<feature type="compositionally biased region" description="Polar residues" evidence="3">
    <location>
        <begin position="83"/>
        <end position="92"/>
    </location>
</feature>
<feature type="compositionally biased region" description="Polar residues" evidence="3">
    <location>
        <begin position="531"/>
        <end position="540"/>
    </location>
</feature>
<feature type="compositionally biased region" description="Low complexity" evidence="3">
    <location>
        <begin position="219"/>
        <end position="231"/>
    </location>
</feature>
<dbReference type="GO" id="GO:1990904">
    <property type="term" value="C:ribonucleoprotein complex"/>
    <property type="evidence" value="ECO:0007669"/>
    <property type="project" value="TreeGrafter"/>
</dbReference>
<reference evidence="5" key="1">
    <citation type="submission" date="2023-10" db="EMBL/GenBank/DDBJ databases">
        <authorList>
            <person name="Guldener U."/>
        </authorList>
    </citation>
    <scope>NUCLEOTIDE SEQUENCE</scope>
    <source>
        <strain evidence="5">Mp4</strain>
    </source>
</reference>
<feature type="region of interest" description="Disordered" evidence="3">
    <location>
        <begin position="871"/>
        <end position="916"/>
    </location>
</feature>
<dbReference type="Proteomes" id="UP001294444">
    <property type="component" value="Unassembled WGS sequence"/>
</dbReference>
<dbReference type="GO" id="GO:0005634">
    <property type="term" value="C:nucleus"/>
    <property type="evidence" value="ECO:0007669"/>
    <property type="project" value="TreeGrafter"/>
</dbReference>
<feature type="compositionally biased region" description="Polar residues" evidence="3">
    <location>
        <begin position="466"/>
        <end position="476"/>
    </location>
</feature>
<evidence type="ECO:0000313" key="5">
    <source>
        <dbReference type="EMBL" id="SNX84261.1"/>
    </source>
</evidence>
<protein>
    <recommendedName>
        <fullName evidence="4">RRM domain-containing protein</fullName>
    </recommendedName>
</protein>
<feature type="compositionally biased region" description="Polar residues" evidence="3">
    <location>
        <begin position="261"/>
        <end position="278"/>
    </location>
</feature>
<feature type="region of interest" description="Disordered" evidence="3">
    <location>
        <begin position="1176"/>
        <end position="1196"/>
    </location>
</feature>
<dbReference type="InterPro" id="IPR050374">
    <property type="entry name" value="RRT5_SRSF_SR"/>
</dbReference>
<evidence type="ECO:0000256" key="3">
    <source>
        <dbReference type="SAM" id="MobiDB-lite"/>
    </source>
</evidence>
<dbReference type="PANTHER" id="PTHR23003:SF64">
    <property type="entry name" value="RRM DOMAIN-CONTAINING PROTEIN"/>
    <property type="match status" value="1"/>
</dbReference>
<dbReference type="GO" id="GO:0003729">
    <property type="term" value="F:mRNA binding"/>
    <property type="evidence" value="ECO:0007669"/>
    <property type="project" value="TreeGrafter"/>
</dbReference>
<name>A0AAJ4XLQ3_9BASI</name>
<feature type="region of interest" description="Disordered" evidence="3">
    <location>
        <begin position="59"/>
        <end position="92"/>
    </location>
</feature>
<dbReference type="FunFam" id="3.30.70.330:FF:000145">
    <property type="entry name" value="Putative RNP domain-containing protein"/>
    <property type="match status" value="2"/>
</dbReference>
<feature type="compositionally biased region" description="Low complexity" evidence="3">
    <location>
        <begin position="1"/>
        <end position="18"/>
    </location>
</feature>
<gene>
    <name evidence="5" type="ORF">MEPE_02969</name>
</gene>
<feature type="region of interest" description="Disordered" evidence="3">
    <location>
        <begin position="803"/>
        <end position="837"/>
    </location>
</feature>
<dbReference type="EMBL" id="OAPG01000006">
    <property type="protein sequence ID" value="SNX84261.1"/>
    <property type="molecule type" value="Genomic_DNA"/>
</dbReference>
<feature type="region of interest" description="Disordered" evidence="3">
    <location>
        <begin position="1056"/>
        <end position="1160"/>
    </location>
</feature>
<dbReference type="GO" id="GO:0005737">
    <property type="term" value="C:cytoplasm"/>
    <property type="evidence" value="ECO:0007669"/>
    <property type="project" value="TreeGrafter"/>
</dbReference>
<keyword evidence="6" id="KW-1185">Reference proteome</keyword>
<feature type="region of interest" description="Disordered" evidence="3">
    <location>
        <begin position="1"/>
        <end position="21"/>
    </location>
</feature>
<feature type="region of interest" description="Disordered" evidence="3">
    <location>
        <begin position="261"/>
        <end position="293"/>
    </location>
</feature>
<dbReference type="PANTHER" id="PTHR23003">
    <property type="entry name" value="RNA RECOGNITION MOTIF RRM DOMAIN CONTAINING PROTEIN"/>
    <property type="match status" value="1"/>
</dbReference>
<feature type="compositionally biased region" description="Low complexity" evidence="3">
    <location>
        <begin position="59"/>
        <end position="68"/>
    </location>
</feature>
<feature type="compositionally biased region" description="Polar residues" evidence="3">
    <location>
        <begin position="116"/>
        <end position="139"/>
    </location>
</feature>
<feature type="region of interest" description="Disordered" evidence="3">
    <location>
        <begin position="109"/>
        <end position="231"/>
    </location>
</feature>
<feature type="region of interest" description="Disordered" evidence="3">
    <location>
        <begin position="1333"/>
        <end position="1359"/>
    </location>
</feature>
<feature type="compositionally biased region" description="Low complexity" evidence="3">
    <location>
        <begin position="194"/>
        <end position="207"/>
    </location>
</feature>
<feature type="region of interest" description="Disordered" evidence="3">
    <location>
        <begin position="386"/>
        <end position="555"/>
    </location>
</feature>
<feature type="region of interest" description="Disordered" evidence="3">
    <location>
        <begin position="749"/>
        <end position="784"/>
    </location>
</feature>
<keyword evidence="1 2" id="KW-0694">RNA-binding</keyword>
<evidence type="ECO:0000259" key="4">
    <source>
        <dbReference type="PROSITE" id="PS50102"/>
    </source>
</evidence>
<feature type="compositionally biased region" description="Polar residues" evidence="3">
    <location>
        <begin position="506"/>
        <end position="517"/>
    </location>
</feature>
<comment type="caution">
    <text evidence="5">The sequence shown here is derived from an EMBL/GenBank/DDBJ whole genome shotgun (WGS) entry which is preliminary data.</text>
</comment>
<evidence type="ECO:0000256" key="2">
    <source>
        <dbReference type="PROSITE-ProRule" id="PRU00176"/>
    </source>
</evidence>
<evidence type="ECO:0000256" key="1">
    <source>
        <dbReference type="ARBA" id="ARBA00022884"/>
    </source>
</evidence>
<dbReference type="InterPro" id="IPR012677">
    <property type="entry name" value="Nucleotide-bd_a/b_plait_sf"/>
</dbReference>
<feature type="compositionally biased region" description="Low complexity" evidence="3">
    <location>
        <begin position="757"/>
        <end position="767"/>
    </location>
</feature>
<dbReference type="InterPro" id="IPR035979">
    <property type="entry name" value="RBD_domain_sf"/>
</dbReference>
<feature type="domain" description="RRM" evidence="4">
    <location>
        <begin position="627"/>
        <end position="704"/>
    </location>
</feature>
<feature type="compositionally biased region" description="Polar residues" evidence="3">
    <location>
        <begin position="769"/>
        <end position="782"/>
    </location>
</feature>
<evidence type="ECO:0000313" key="6">
    <source>
        <dbReference type="Proteomes" id="UP001294444"/>
    </source>
</evidence>
<accession>A0AAJ4XLQ3</accession>